<evidence type="ECO:0000313" key="3">
    <source>
        <dbReference type="WBParaSite" id="nRc.2.0.1.t04153-RA"/>
    </source>
</evidence>
<name>A0A915HQD4_ROMCU</name>
<evidence type="ECO:0000313" key="2">
    <source>
        <dbReference type="Proteomes" id="UP000887565"/>
    </source>
</evidence>
<feature type="region of interest" description="Disordered" evidence="1">
    <location>
        <begin position="35"/>
        <end position="67"/>
    </location>
</feature>
<reference evidence="3" key="1">
    <citation type="submission" date="2022-11" db="UniProtKB">
        <authorList>
            <consortium name="WormBaseParasite"/>
        </authorList>
    </citation>
    <scope>IDENTIFICATION</scope>
</reference>
<evidence type="ECO:0000256" key="1">
    <source>
        <dbReference type="SAM" id="MobiDB-lite"/>
    </source>
</evidence>
<organism evidence="2 3">
    <name type="scientific">Romanomermis culicivorax</name>
    <name type="common">Nematode worm</name>
    <dbReference type="NCBI Taxonomy" id="13658"/>
    <lineage>
        <taxon>Eukaryota</taxon>
        <taxon>Metazoa</taxon>
        <taxon>Ecdysozoa</taxon>
        <taxon>Nematoda</taxon>
        <taxon>Enoplea</taxon>
        <taxon>Dorylaimia</taxon>
        <taxon>Mermithida</taxon>
        <taxon>Mermithoidea</taxon>
        <taxon>Mermithidae</taxon>
        <taxon>Romanomermis</taxon>
    </lineage>
</organism>
<dbReference type="WBParaSite" id="nRc.2.0.1.t04153-RA">
    <property type="protein sequence ID" value="nRc.2.0.1.t04153-RA"/>
    <property type="gene ID" value="nRc.2.0.1.g04153"/>
</dbReference>
<accession>A0A915HQD4</accession>
<proteinExistence type="predicted"/>
<sequence>MQKITSFFKVSSPRTVPNDQWTINGIATYSSQDIISPSGENLSEPEISALSSPEVDQNENLENESQNEIRQPVLRTRKFRNKWKTEFPWIKMVDSNLVICTICEASEFGNDQLKVLYEFYVEAINLNWEDLLSEWNIFK</sequence>
<dbReference type="Proteomes" id="UP000887565">
    <property type="component" value="Unplaced"/>
</dbReference>
<keyword evidence="2" id="KW-1185">Reference proteome</keyword>
<protein>
    <submittedName>
        <fullName evidence="3">Uncharacterized protein</fullName>
    </submittedName>
</protein>
<dbReference type="AlphaFoldDB" id="A0A915HQD4"/>